<feature type="domain" description="Regulatory protein YycH-like" evidence="2">
    <location>
        <begin position="37"/>
        <end position="254"/>
    </location>
</feature>
<keyword evidence="1" id="KW-0812">Transmembrane</keyword>
<sequence>MQFKRIKLLMLILFLLLDIFLFNWWRAGRVVNDQVTDANVNIIDEMKNQKIRLPQFSTKVRYSSYVAAQRGDKQILDKVSLGKNATVSEPKDKNGVIVKFKTAKSLERNETSRDNEFDSQSIAAPAGYRYNNILTLDKNNTDRVYSQHVFGLPVISDYGIMTFQYNNVDKVTGFTQRKLINIEKLRDDRATITEEEAIIALYRYNEIGSGDRLSDGQLSYDTTIHVNGFDIYLPVWAFEAYSGHEKYILKINAFTGENMSE</sequence>
<keyword evidence="1" id="KW-0472">Membrane</keyword>
<organism evidence="3 4">
    <name type="scientific">Leuconostoc carnosum</name>
    <dbReference type="NCBI Taxonomy" id="1252"/>
    <lineage>
        <taxon>Bacteria</taxon>
        <taxon>Bacillati</taxon>
        <taxon>Bacillota</taxon>
        <taxon>Bacilli</taxon>
        <taxon>Lactobacillales</taxon>
        <taxon>Lactobacillaceae</taxon>
        <taxon>Leuconostoc</taxon>
    </lineage>
</organism>
<reference evidence="3 4" key="1">
    <citation type="submission" date="2019-06" db="EMBL/GenBank/DDBJ databases">
        <title>Genome analyses of bacteria isolated from kimchi.</title>
        <authorList>
            <person name="Lee S."/>
            <person name="Ahn S."/>
            <person name="Roh S."/>
        </authorList>
    </citation>
    <scope>NUCLEOTIDE SEQUENCE [LARGE SCALE GENOMIC DNA]</scope>
    <source>
        <strain evidence="3 4">CBA3620</strain>
    </source>
</reference>
<dbReference type="EMBL" id="CP042374">
    <property type="protein sequence ID" value="QEA33648.1"/>
    <property type="molecule type" value="Genomic_DNA"/>
</dbReference>
<dbReference type="Gene3D" id="2.40.128.690">
    <property type="entry name" value="YycH protein, domain 3-like"/>
    <property type="match status" value="1"/>
</dbReference>
<gene>
    <name evidence="3" type="ORF">FGL89_05670</name>
</gene>
<keyword evidence="1" id="KW-1133">Transmembrane helix</keyword>
<evidence type="ECO:0000256" key="1">
    <source>
        <dbReference type="SAM" id="Phobius"/>
    </source>
</evidence>
<name>A0AAE6M3G5_LEUCA</name>
<dbReference type="AlphaFoldDB" id="A0AAE6M3G5"/>
<accession>A0AAE6M3G5</accession>
<evidence type="ECO:0000259" key="2">
    <source>
        <dbReference type="Pfam" id="PF09648"/>
    </source>
</evidence>
<dbReference type="InterPro" id="IPR018604">
    <property type="entry name" value="YycI-like"/>
</dbReference>
<feature type="transmembrane region" description="Helical" evidence="1">
    <location>
        <begin position="7"/>
        <end position="25"/>
    </location>
</feature>
<dbReference type="RefSeq" id="WP_014974934.1">
    <property type="nucleotide sequence ID" value="NZ_CP042374.1"/>
</dbReference>
<dbReference type="GeneID" id="61187229"/>
<dbReference type="OMA" id="TWHIVVN"/>
<protein>
    <recommendedName>
        <fullName evidence="2">Regulatory protein YycH-like domain-containing protein</fullName>
    </recommendedName>
</protein>
<dbReference type="Proteomes" id="UP000321332">
    <property type="component" value="Chromosome"/>
</dbReference>
<dbReference type="Pfam" id="PF09648">
    <property type="entry name" value="YycI"/>
    <property type="match status" value="1"/>
</dbReference>
<evidence type="ECO:0000313" key="3">
    <source>
        <dbReference type="EMBL" id="QEA33648.1"/>
    </source>
</evidence>
<dbReference type="GO" id="GO:0016020">
    <property type="term" value="C:membrane"/>
    <property type="evidence" value="ECO:0007669"/>
    <property type="project" value="InterPro"/>
</dbReference>
<proteinExistence type="predicted"/>
<evidence type="ECO:0000313" key="4">
    <source>
        <dbReference type="Proteomes" id="UP000321332"/>
    </source>
</evidence>